<keyword evidence="3" id="KW-1185">Reference proteome</keyword>
<sequence>MLSQVRVEAGSFPLVQAVWQGWMSLANDPAAMHKLEKSRAHKISSAGVREVLARYVRSCPREHQRSLSDWLKRGSLRRGRGSRGGDFPNVTLTCFSPRRRDPRHPPLDVAPRGSEEAEWASTAGPDDHMVYAPHGIDMVFQDWDFSTVAAGGGGSGSLLDMYRAYLTRVLVAAVRSLKQPGRVQLTFLRVEVRALAADPRVLRGGFDRIATGVHADLLGTPFVLQHFGGLLRSDNPYARLLTHHRVWSLCLDWHGDQQAREACARSLRSGRPPDPLLLLTGRWATFRHFLQAELLHHLHLLEGRPMAPESVPLFGAVSRAYGLQLSDYSRLLNHVVPFRFTADRRAISMVDSRLHTLEWHRASRATRSPRLKMAAAPQKQTEAQKHVVPKKQTQRDITPKKTPLPQKDATSRKTPGSQKPAEPQKTPPPPPASPPRSIDSSAHYLNTLTSMTQSAPGPVSRNRSVSPETRTSSTSSRPVQDRSAGPHTNGRPRPRSMDESPFNSSPPSPELDQALIRPRPAFSSIRPYSEIPEGISRRVRQALLGRAGKGDRPPAKSAPASPQLARRLRPVKERASIFERGAATRSTYPEARRTVMPMAASTPVRKLVSMFSRAFVKDRDKVRDGTLGSQGRPPRTQSLHEGRTETLAKSFTNSLRFPRKEASGSAGDTSTFPRRARPYSVAVSKFSYLESEDRDKSLGSQYFRKEVTDSPIRSLVSGLNTIGVSPAAPAAAAAATTPTLPLRETITVRREDLRLVNLRPGSPSPPSPVVPCLHSTDWPPTTLTPAGSSPRLSWQQGGKGAKDIPSEPKYEAPPLHGSRSPRSPHLAVWPPPNKPATSDHTDTLPRSRSHSPASPHIPVARYTPAPPKNPVPPNTPDVPRVPSSHRPSQLPLIPTFTPPRPPALDTLNANSATTSGTSLSPYDDGVTSGKGKGDEKYRLESIFSPRSSPRKEWSEAEREMAAASALCTVEVHQPQEDGGEEMEKQENNRTENEKDQEEKETGREDELVLDEEERGEEEKEEVRIDYVEEDVVKREPQTREYNRGNEEMVSGEEIVPDDDYDSKHQSGSRVEEEEQEEEEEGTQNTEILSEEQENNEKERDHEKKKEEEMETIRNTRMLDEEQENNGQEKNEEDEDEDKDQKNEHGDEQEEKKEKETNSDENKINIREEKYQEEEKNEEEIELQDEENKEKEEEQKEENNIMILREKKEKPMQETQAMEERREKKKITFENIEIPEWEQMEEEEEEEEMDGEKKEDEEEKEEEGEASMSVSLTEADMEVSELLAEPDRRGFCPIREESVAPDNKAWQGAASQSESQSVAVAPEAEARTTSVCQMVEHFSQRIQEQQTSPRSRARPASWHVGSSQPASRLGLLETVSRGGTNDITEKGNNTSSSSPSSTLDESLRKPHLDECNPSWLPGMEKGQHSRSVSLTPPPVPPRPPRPARPMSIGTWIQQDYERVSPFQDVIHSSSPAPLHSDIKDAIFDLSDDEEPVYALDHERKDLVQDGPRQEFIEKLERLESSRTLENTGDTERFFTGVLEDVVSYSVHVDTLPLFTQEAAAKMRASDQERGTARDRPPSPVPTLGAVGMRPSRMGGLDKMSFRELVKTSLAEEDARRPLSPGIVVEQSQSVGEALQANLSNQGSIEEALDALSFLAEQPEEEIDTTTMSVTRRWRLPSLHSSSDLEDEQEPEPRLWFSPQETQRNSFRLWGSLTRKGKVAGSRDGEAEGDTESKTRDRDANEATGGVSDSPVEYRVARSTAPTIISMTPKLRGSGSPAMGGRRERTPPPEPLPRRRQPSPRDSAGDPLSVSLLKLLAPLEDSSPMEETDEQPDSTPSTSSPPQTEPTAILRQGRPLTGVLKTSRDPSREARRSLRVSWGDLPEDFDNQDDDPPETSTAPPSVEERGYRVTPL</sequence>
<dbReference type="Proteomes" id="UP000324222">
    <property type="component" value="Unassembled WGS sequence"/>
</dbReference>
<feature type="compositionally biased region" description="Polar residues" evidence="1">
    <location>
        <begin position="778"/>
        <end position="796"/>
    </location>
</feature>
<feature type="compositionally biased region" description="Acidic residues" evidence="1">
    <location>
        <begin position="1232"/>
        <end position="1264"/>
    </location>
</feature>
<feature type="compositionally biased region" description="Basic and acidic residues" evidence="1">
    <location>
        <begin position="1860"/>
        <end position="1870"/>
    </location>
</feature>
<feature type="compositionally biased region" description="Low complexity" evidence="1">
    <location>
        <begin position="1805"/>
        <end position="1817"/>
    </location>
</feature>
<feature type="compositionally biased region" description="Polar residues" evidence="1">
    <location>
        <begin position="907"/>
        <end position="920"/>
    </location>
</feature>
<feature type="region of interest" description="Disordered" evidence="1">
    <location>
        <begin position="365"/>
        <end position="590"/>
    </location>
</feature>
<feature type="compositionally biased region" description="Basic and acidic residues" evidence="1">
    <location>
        <begin position="949"/>
        <end position="960"/>
    </location>
</feature>
<feature type="region of interest" description="Disordered" evidence="1">
    <location>
        <begin position="1301"/>
        <end position="1442"/>
    </location>
</feature>
<feature type="compositionally biased region" description="Basic and acidic residues" evidence="1">
    <location>
        <begin position="1719"/>
        <end position="1739"/>
    </location>
</feature>
<feature type="compositionally biased region" description="Acidic residues" evidence="1">
    <location>
        <begin position="1071"/>
        <end position="1081"/>
    </location>
</feature>
<feature type="compositionally biased region" description="Low complexity" evidence="1">
    <location>
        <begin position="463"/>
        <end position="478"/>
    </location>
</feature>
<feature type="compositionally biased region" description="Acidic residues" evidence="1">
    <location>
        <begin position="1821"/>
        <end position="1830"/>
    </location>
</feature>
<feature type="compositionally biased region" description="Basic and acidic residues" evidence="1">
    <location>
        <begin position="1094"/>
        <end position="1119"/>
    </location>
</feature>
<accession>A0A5B7FS85</accession>
<feature type="compositionally biased region" description="Basic and acidic residues" evidence="1">
    <location>
        <begin position="1900"/>
        <end position="1910"/>
    </location>
</feature>
<feature type="compositionally biased region" description="Polar residues" evidence="1">
    <location>
        <begin position="1376"/>
        <end position="1389"/>
    </location>
</feature>
<evidence type="ECO:0000313" key="2">
    <source>
        <dbReference type="EMBL" id="MPC47234.1"/>
    </source>
</evidence>
<feature type="compositionally biased region" description="Basic and acidic residues" evidence="1">
    <location>
        <begin position="1138"/>
        <end position="1173"/>
    </location>
</feature>
<feature type="region of interest" description="Disordered" evidence="1">
    <location>
        <begin position="1561"/>
        <end position="1591"/>
    </location>
</feature>
<feature type="region of interest" description="Disordered" evidence="1">
    <location>
        <begin position="619"/>
        <end position="643"/>
    </location>
</feature>
<protein>
    <submittedName>
        <fullName evidence="2">Uncharacterized protein</fullName>
    </submittedName>
</protein>
<dbReference type="PANTHER" id="PTHR43670">
    <property type="entry name" value="HEAT SHOCK PROTEIN 26"/>
    <property type="match status" value="1"/>
</dbReference>
<evidence type="ECO:0000256" key="1">
    <source>
        <dbReference type="SAM" id="MobiDB-lite"/>
    </source>
</evidence>
<feature type="compositionally biased region" description="Pro residues" evidence="1">
    <location>
        <begin position="425"/>
        <end position="434"/>
    </location>
</feature>
<feature type="region of interest" description="Disordered" evidence="1">
    <location>
        <begin position="1713"/>
        <end position="1910"/>
    </location>
</feature>
<feature type="compositionally biased region" description="Low complexity" evidence="1">
    <location>
        <begin position="1831"/>
        <end position="1845"/>
    </location>
</feature>
<dbReference type="GO" id="GO:0005737">
    <property type="term" value="C:cytoplasm"/>
    <property type="evidence" value="ECO:0007669"/>
    <property type="project" value="TreeGrafter"/>
</dbReference>
<name>A0A5B7FS85_PORTR</name>
<proteinExistence type="predicted"/>
<feature type="compositionally biased region" description="Basic and acidic residues" evidence="1">
    <location>
        <begin position="1185"/>
        <end position="1227"/>
    </location>
</feature>
<feature type="region of interest" description="Disordered" evidence="1">
    <location>
        <begin position="757"/>
        <end position="1273"/>
    </location>
</feature>
<feature type="compositionally biased region" description="Basic and acidic residues" evidence="1">
    <location>
        <begin position="1400"/>
        <end position="1409"/>
    </location>
</feature>
<feature type="compositionally biased region" description="Polar residues" evidence="1">
    <location>
        <begin position="443"/>
        <end position="455"/>
    </location>
</feature>
<comment type="caution">
    <text evidence="2">The sequence shown here is derived from an EMBL/GenBank/DDBJ whole genome shotgun (WGS) entry which is preliminary data.</text>
</comment>
<dbReference type="PANTHER" id="PTHR43670:SF131">
    <property type="entry name" value="LRRGT00202"/>
    <property type="match status" value="1"/>
</dbReference>
<dbReference type="EMBL" id="VSRR010007629">
    <property type="protein sequence ID" value="MPC47234.1"/>
    <property type="molecule type" value="Genomic_DNA"/>
</dbReference>
<feature type="compositionally biased region" description="Acidic residues" evidence="1">
    <location>
        <begin position="1174"/>
        <end position="1184"/>
    </location>
</feature>
<feature type="compositionally biased region" description="Pro residues" evidence="1">
    <location>
        <begin position="864"/>
        <end position="876"/>
    </location>
</feature>
<evidence type="ECO:0000313" key="3">
    <source>
        <dbReference type="Proteomes" id="UP000324222"/>
    </source>
</evidence>
<feature type="compositionally biased region" description="Basic and acidic residues" evidence="1">
    <location>
        <begin position="1016"/>
        <end position="1046"/>
    </location>
</feature>
<feature type="compositionally biased region" description="Low complexity" evidence="1">
    <location>
        <begin position="1308"/>
        <end position="1320"/>
    </location>
</feature>
<feature type="compositionally biased region" description="Basic and acidic residues" evidence="1">
    <location>
        <begin position="1562"/>
        <end position="1575"/>
    </location>
</feature>
<feature type="compositionally biased region" description="Acidic residues" evidence="1">
    <location>
        <begin position="1879"/>
        <end position="1891"/>
    </location>
</feature>
<organism evidence="2 3">
    <name type="scientific">Portunus trituberculatus</name>
    <name type="common">Swimming crab</name>
    <name type="synonym">Neptunus trituberculatus</name>
    <dbReference type="NCBI Taxonomy" id="210409"/>
    <lineage>
        <taxon>Eukaryota</taxon>
        <taxon>Metazoa</taxon>
        <taxon>Ecdysozoa</taxon>
        <taxon>Arthropoda</taxon>
        <taxon>Crustacea</taxon>
        <taxon>Multicrustacea</taxon>
        <taxon>Malacostraca</taxon>
        <taxon>Eumalacostraca</taxon>
        <taxon>Eucarida</taxon>
        <taxon>Decapoda</taxon>
        <taxon>Pleocyemata</taxon>
        <taxon>Brachyura</taxon>
        <taxon>Eubrachyura</taxon>
        <taxon>Portunoidea</taxon>
        <taxon>Portunidae</taxon>
        <taxon>Portuninae</taxon>
        <taxon>Portunus</taxon>
    </lineage>
</organism>
<feature type="compositionally biased region" description="Polar residues" evidence="1">
    <location>
        <begin position="1339"/>
        <end position="1349"/>
    </location>
</feature>
<reference evidence="2 3" key="1">
    <citation type="submission" date="2019-05" db="EMBL/GenBank/DDBJ databases">
        <title>Another draft genome of Portunus trituberculatus and its Hox gene families provides insights of decapod evolution.</title>
        <authorList>
            <person name="Jeong J.-H."/>
            <person name="Song I."/>
            <person name="Kim S."/>
            <person name="Choi T."/>
            <person name="Kim D."/>
            <person name="Ryu S."/>
            <person name="Kim W."/>
        </authorList>
    </citation>
    <scope>NUCLEOTIDE SEQUENCE [LARGE SCALE GENOMIC DNA]</scope>
    <source>
        <tissue evidence="2">Muscle</tissue>
    </source>
</reference>
<feature type="compositionally biased region" description="Basic and acidic residues" evidence="1">
    <location>
        <begin position="800"/>
        <end position="810"/>
    </location>
</feature>
<feature type="region of interest" description="Disordered" evidence="1">
    <location>
        <begin position="98"/>
        <end position="121"/>
    </location>
</feature>
<gene>
    <name evidence="2" type="ORF">E2C01_040975</name>
</gene>
<feature type="compositionally biased region" description="Pro residues" evidence="1">
    <location>
        <begin position="1430"/>
        <end position="1442"/>
    </location>
</feature>
<feature type="compositionally biased region" description="Basic and acidic residues" evidence="1">
    <location>
        <begin position="981"/>
        <end position="1006"/>
    </location>
</feature>
<feature type="region of interest" description="Disordered" evidence="1">
    <location>
        <begin position="1679"/>
        <end position="1698"/>
    </location>
</feature>